<gene>
    <name evidence="1" type="ORF">Cgig2_024068</name>
</gene>
<dbReference type="EMBL" id="JAKOGI010000281">
    <property type="protein sequence ID" value="KAJ8437764.1"/>
    <property type="molecule type" value="Genomic_DNA"/>
</dbReference>
<reference evidence="1" key="1">
    <citation type="submission" date="2022-04" db="EMBL/GenBank/DDBJ databases">
        <title>Carnegiea gigantea Genome sequencing and assembly v2.</title>
        <authorList>
            <person name="Copetti D."/>
            <person name="Sanderson M.J."/>
            <person name="Burquez A."/>
            <person name="Wojciechowski M.F."/>
        </authorList>
    </citation>
    <scope>NUCLEOTIDE SEQUENCE</scope>
    <source>
        <strain evidence="1">SGP5-SGP5p</strain>
        <tissue evidence="1">Aerial part</tissue>
    </source>
</reference>
<keyword evidence="2" id="KW-1185">Reference proteome</keyword>
<dbReference type="PANTHER" id="PTHR31170">
    <property type="entry name" value="BNAC04G53230D PROTEIN"/>
    <property type="match status" value="1"/>
</dbReference>
<evidence type="ECO:0000313" key="1">
    <source>
        <dbReference type="EMBL" id="KAJ8437764.1"/>
    </source>
</evidence>
<sequence length="160" mass="18308">MVLVDSLFIIELFLRSWFNEQINENDRIFNKPRMIVEATCDIRIEENQRPFSILKGLYDLAFGSSSGHPLFIDLAYNFFMGKNKTVTQRIANADVKHFIDFLRLCHLPSTLWAQQHGSNNLKSESCPRVTQLSEASTHLLNIRLSKGIMGIPRLVNGISI</sequence>
<dbReference type="Pfam" id="PF03140">
    <property type="entry name" value="DUF247"/>
    <property type="match status" value="1"/>
</dbReference>
<name>A0A9Q1K6I5_9CARY</name>
<comment type="caution">
    <text evidence="1">The sequence shown here is derived from an EMBL/GenBank/DDBJ whole genome shotgun (WGS) entry which is preliminary data.</text>
</comment>
<proteinExistence type="predicted"/>
<protein>
    <submittedName>
        <fullName evidence="1">Uncharacterized protein</fullName>
    </submittedName>
</protein>
<organism evidence="1 2">
    <name type="scientific">Carnegiea gigantea</name>
    <dbReference type="NCBI Taxonomy" id="171969"/>
    <lineage>
        <taxon>Eukaryota</taxon>
        <taxon>Viridiplantae</taxon>
        <taxon>Streptophyta</taxon>
        <taxon>Embryophyta</taxon>
        <taxon>Tracheophyta</taxon>
        <taxon>Spermatophyta</taxon>
        <taxon>Magnoliopsida</taxon>
        <taxon>eudicotyledons</taxon>
        <taxon>Gunneridae</taxon>
        <taxon>Pentapetalae</taxon>
        <taxon>Caryophyllales</taxon>
        <taxon>Cactineae</taxon>
        <taxon>Cactaceae</taxon>
        <taxon>Cactoideae</taxon>
        <taxon>Echinocereeae</taxon>
        <taxon>Carnegiea</taxon>
    </lineage>
</organism>
<dbReference type="Proteomes" id="UP001153076">
    <property type="component" value="Unassembled WGS sequence"/>
</dbReference>
<evidence type="ECO:0000313" key="2">
    <source>
        <dbReference type="Proteomes" id="UP001153076"/>
    </source>
</evidence>
<dbReference type="OrthoDB" id="672127at2759"/>
<accession>A0A9Q1K6I5</accession>
<dbReference type="InterPro" id="IPR004158">
    <property type="entry name" value="DUF247_pln"/>
</dbReference>
<dbReference type="PANTHER" id="PTHR31170:SF25">
    <property type="entry name" value="BNAA09G04570D PROTEIN"/>
    <property type="match status" value="1"/>
</dbReference>
<dbReference type="AlphaFoldDB" id="A0A9Q1K6I5"/>